<organism evidence="1">
    <name type="scientific">Timema cristinae</name>
    <name type="common">Walking stick</name>
    <dbReference type="NCBI Taxonomy" id="61476"/>
    <lineage>
        <taxon>Eukaryota</taxon>
        <taxon>Metazoa</taxon>
        <taxon>Ecdysozoa</taxon>
        <taxon>Arthropoda</taxon>
        <taxon>Hexapoda</taxon>
        <taxon>Insecta</taxon>
        <taxon>Pterygota</taxon>
        <taxon>Neoptera</taxon>
        <taxon>Polyneoptera</taxon>
        <taxon>Phasmatodea</taxon>
        <taxon>Timematodea</taxon>
        <taxon>Timematoidea</taxon>
        <taxon>Timematidae</taxon>
        <taxon>Timema</taxon>
    </lineage>
</organism>
<dbReference type="GO" id="GO:0003352">
    <property type="term" value="P:regulation of cilium movement"/>
    <property type="evidence" value="ECO:0007669"/>
    <property type="project" value="TreeGrafter"/>
</dbReference>
<accession>A0A7R9CAE6</accession>
<dbReference type="GO" id="GO:0060285">
    <property type="term" value="P:cilium-dependent cell motility"/>
    <property type="evidence" value="ECO:0007669"/>
    <property type="project" value="TreeGrafter"/>
</dbReference>
<dbReference type="GO" id="GO:0070286">
    <property type="term" value="P:axonemal dynein complex assembly"/>
    <property type="evidence" value="ECO:0007669"/>
    <property type="project" value="InterPro"/>
</dbReference>
<protein>
    <submittedName>
        <fullName evidence="1">Uncharacterized protein</fullName>
    </submittedName>
</protein>
<reference evidence="1" key="1">
    <citation type="submission" date="2020-11" db="EMBL/GenBank/DDBJ databases">
        <authorList>
            <person name="Tran Van P."/>
        </authorList>
    </citation>
    <scope>NUCLEOTIDE SEQUENCE</scope>
</reference>
<sequence length="185" mass="20793">MKGKAPGVDKLTEMITAAVVQVLQQELEQVKALCLLNMEKLQDMVNVLRRRIVETERSSSQETTRLTEEVVRLHRNIVDIENKAGHFTQVNDSKYNQLWQLNTDTARALLDKVSDGSSTGIQTELCWTRSNTIVQSLGITSEEIFLGIPITAASYPVCCSKSPWAVRPVCESTKFPRLSSFFAKF</sequence>
<dbReference type="PANTHER" id="PTHR21625">
    <property type="entry name" value="NYD-SP28 PROTEIN"/>
    <property type="match status" value="1"/>
</dbReference>
<proteinExistence type="predicted"/>
<name>A0A7R9CAE6_TIMCR</name>
<dbReference type="EMBL" id="OC316539">
    <property type="protein sequence ID" value="CAD7392389.1"/>
    <property type="molecule type" value="Genomic_DNA"/>
</dbReference>
<gene>
    <name evidence="1" type="ORF">TCEB3V08_LOCUS413</name>
</gene>
<dbReference type="InterPro" id="IPR039750">
    <property type="entry name" value="DRC1/DRC2"/>
</dbReference>
<evidence type="ECO:0000313" key="1">
    <source>
        <dbReference type="EMBL" id="CAD7392389.1"/>
    </source>
</evidence>
<dbReference type="GO" id="GO:0005858">
    <property type="term" value="C:axonemal dynein complex"/>
    <property type="evidence" value="ECO:0007669"/>
    <property type="project" value="InterPro"/>
</dbReference>
<dbReference type="PANTHER" id="PTHR21625:SF1">
    <property type="entry name" value="DYNEIN REGULATORY COMPLEX PROTEIN 1"/>
    <property type="match status" value="1"/>
</dbReference>
<dbReference type="AlphaFoldDB" id="A0A7R9CAE6"/>